<organism evidence="2 3">
    <name type="scientific">Prorocentrum cordatum</name>
    <dbReference type="NCBI Taxonomy" id="2364126"/>
    <lineage>
        <taxon>Eukaryota</taxon>
        <taxon>Sar</taxon>
        <taxon>Alveolata</taxon>
        <taxon>Dinophyceae</taxon>
        <taxon>Prorocentrales</taxon>
        <taxon>Prorocentraceae</taxon>
        <taxon>Prorocentrum</taxon>
    </lineage>
</organism>
<reference evidence="2" key="1">
    <citation type="submission" date="2023-10" db="EMBL/GenBank/DDBJ databases">
        <authorList>
            <person name="Chen Y."/>
            <person name="Shah S."/>
            <person name="Dougan E. K."/>
            <person name="Thang M."/>
            <person name="Chan C."/>
        </authorList>
    </citation>
    <scope>NUCLEOTIDE SEQUENCE [LARGE SCALE GENOMIC DNA]</scope>
</reference>
<name>A0ABN9Y1Y3_9DINO</name>
<evidence type="ECO:0000313" key="2">
    <source>
        <dbReference type="EMBL" id="CAK0906463.1"/>
    </source>
</evidence>
<feature type="compositionally biased region" description="Basic and acidic residues" evidence="1">
    <location>
        <begin position="61"/>
        <end position="74"/>
    </location>
</feature>
<proteinExistence type="predicted"/>
<evidence type="ECO:0000256" key="1">
    <source>
        <dbReference type="SAM" id="MobiDB-lite"/>
    </source>
</evidence>
<keyword evidence="3" id="KW-1185">Reference proteome</keyword>
<accession>A0ABN9Y1Y3</accession>
<dbReference type="EMBL" id="CAUYUJ010021693">
    <property type="protein sequence ID" value="CAK0906463.1"/>
    <property type="molecule type" value="Genomic_DNA"/>
</dbReference>
<comment type="caution">
    <text evidence="2">The sequence shown here is derived from an EMBL/GenBank/DDBJ whole genome shotgun (WGS) entry which is preliminary data.</text>
</comment>
<sequence>MPGTMSGPPSKPGTMETNGEECETPEPDQQRTWPNQTDEEDKFKPDGEKTWTPFGWIQQEPTKEDATVTKEKPSRQQKCQKTFERDDEETDFELLHEGQMPPKGNKKAAKPKSNARPDFIPEKRARGPAADVNATYNSELLAAAATVKARPISQDLATSTGPQFDVEQRKKDMEAKGVHRFDGNAFLAVIKCYDDAPINRKRVNDWQTKHYDSATGHLPPPSMNYTLKIATLPQDGGLEDVNKFGKFALVSPPEPLDALAFRVANAISDGDDDAPLAMWREAILTAPLMIMTVESAAKVDWKRIDERESFGRSFEMLCRTALGRAFEVLDIIAKEEDSQKRELSPNEV</sequence>
<evidence type="ECO:0000313" key="3">
    <source>
        <dbReference type="Proteomes" id="UP001189429"/>
    </source>
</evidence>
<feature type="region of interest" description="Disordered" evidence="1">
    <location>
        <begin position="1"/>
        <end position="121"/>
    </location>
</feature>
<protein>
    <submittedName>
        <fullName evidence="2">Uncharacterized protein</fullName>
    </submittedName>
</protein>
<gene>
    <name evidence="2" type="ORF">PCOR1329_LOCUS81763</name>
</gene>
<dbReference type="Proteomes" id="UP001189429">
    <property type="component" value="Unassembled WGS sequence"/>
</dbReference>